<evidence type="ECO:0000256" key="8">
    <source>
        <dbReference type="SAM" id="MobiDB-lite"/>
    </source>
</evidence>
<feature type="binding site" evidence="5">
    <location>
        <position position="819"/>
    </location>
    <ligand>
        <name>hydrogencarbonate</name>
        <dbReference type="ChEBI" id="CHEBI:17544"/>
        <label>1</label>
    </ligand>
</feature>
<dbReference type="PROSITE" id="PS00206">
    <property type="entry name" value="TRANSFERRIN_LIKE_2"/>
    <property type="match status" value="1"/>
</dbReference>
<dbReference type="PRINTS" id="PR00422">
    <property type="entry name" value="TRANSFERRIN"/>
</dbReference>
<comment type="subcellular location">
    <subcellularLocation>
        <location evidence="1">Secreted</location>
    </subcellularLocation>
</comment>
<feature type="disulfide bond" evidence="7">
    <location>
        <begin position="467"/>
        <end position="558"/>
    </location>
</feature>
<feature type="domain" description="Transferrin-like" evidence="10">
    <location>
        <begin position="38"/>
        <end position="351"/>
    </location>
</feature>
<reference evidence="11 12" key="2">
    <citation type="submission" date="2019-01" db="EMBL/GenBank/DDBJ databases">
        <title>The decoding of complex shrimp genome reveals the adaptation for benthos swimmer, frequently molting mechanism and breeding impact on genome.</title>
        <authorList>
            <person name="Sun Y."/>
            <person name="Gao Y."/>
            <person name="Yu Y."/>
        </authorList>
    </citation>
    <scope>NUCLEOTIDE SEQUENCE [LARGE SCALE GENOMIC DNA]</scope>
    <source>
        <tissue evidence="11">Muscle</tissue>
    </source>
</reference>
<dbReference type="FunFam" id="3.40.190.10:FF:000095">
    <property type="entry name" value="Lactotransferrin"/>
    <property type="match status" value="1"/>
</dbReference>
<feature type="disulfide bond" evidence="7">
    <location>
        <begin position="367"/>
        <end position="387"/>
    </location>
</feature>
<feature type="signal peptide" evidence="9">
    <location>
        <begin position="1"/>
        <end position="28"/>
    </location>
</feature>
<feature type="binding site" evidence="5">
    <location>
        <position position="816"/>
    </location>
    <ligand>
        <name>hydrogencarbonate</name>
        <dbReference type="ChEBI" id="CHEBI:17544"/>
        <label>1</label>
    </ligand>
</feature>
<feature type="region of interest" description="Disordered" evidence="8">
    <location>
        <begin position="117"/>
        <end position="148"/>
    </location>
</feature>
<feature type="domain" description="Transferrin-like" evidence="10">
    <location>
        <begin position="708"/>
        <end position="843"/>
    </location>
</feature>
<feature type="binding site" evidence="5">
    <location>
        <position position="476"/>
    </location>
    <ligand>
        <name>hydrogencarbonate</name>
        <dbReference type="ChEBI" id="CHEBI:17544"/>
        <label>1</label>
    </ligand>
</feature>
<evidence type="ECO:0000256" key="7">
    <source>
        <dbReference type="PIRSR" id="PIRSR002549-4"/>
    </source>
</evidence>
<dbReference type="PANTHER" id="PTHR11485">
    <property type="entry name" value="TRANSFERRIN"/>
    <property type="match status" value="1"/>
</dbReference>
<evidence type="ECO:0000313" key="12">
    <source>
        <dbReference type="Proteomes" id="UP000283509"/>
    </source>
</evidence>
<accession>A0A423TE04</accession>
<feature type="domain" description="Transferrin-like" evidence="10">
    <location>
        <begin position="354"/>
        <end position="705"/>
    </location>
</feature>
<feature type="disulfide bond" evidence="7">
    <location>
        <begin position="510"/>
        <end position="533"/>
    </location>
</feature>
<feature type="binding site" evidence="5">
    <location>
        <position position="812"/>
    </location>
    <ligand>
        <name>hydrogencarbonate</name>
        <dbReference type="ChEBI" id="CHEBI:17544"/>
        <label>1</label>
    </ligand>
</feature>
<feature type="binding site" evidence="6">
    <location>
        <position position="443"/>
    </location>
    <ligand>
        <name>Fe(3+)</name>
        <dbReference type="ChEBI" id="CHEBI:29034"/>
        <label>1</label>
    </ligand>
</feature>
<feature type="binding site" evidence="6">
    <location>
        <position position="621"/>
    </location>
    <ligand>
        <name>Fe(3+)</name>
        <dbReference type="ChEBI" id="CHEBI:29034"/>
        <label>1</label>
    </ligand>
</feature>
<reference evidence="11 12" key="1">
    <citation type="submission" date="2018-04" db="EMBL/GenBank/DDBJ databases">
        <authorList>
            <person name="Zhang X."/>
            <person name="Yuan J."/>
            <person name="Li F."/>
            <person name="Xiang J."/>
        </authorList>
    </citation>
    <scope>NUCLEOTIDE SEQUENCE [LARGE SCALE GENOMIC DNA]</scope>
    <source>
        <tissue evidence="11">Muscle</tissue>
    </source>
</reference>
<name>A0A423TE04_PENVA</name>
<evidence type="ECO:0000259" key="10">
    <source>
        <dbReference type="PROSITE" id="PS51408"/>
    </source>
</evidence>
<dbReference type="InterPro" id="IPR018195">
    <property type="entry name" value="Transferrin_Fe_BS"/>
</dbReference>
<feature type="binding site" evidence="6">
    <location>
        <position position="787"/>
    </location>
    <ligand>
        <name>Fe(3+)</name>
        <dbReference type="ChEBI" id="CHEBI:29034"/>
        <label>1</label>
    </ligand>
</feature>
<evidence type="ECO:0000313" key="11">
    <source>
        <dbReference type="EMBL" id="ROT74699.1"/>
    </source>
</evidence>
<dbReference type="PROSITE" id="PS51408">
    <property type="entry name" value="TRANSFERRIN_LIKE_4"/>
    <property type="match status" value="3"/>
</dbReference>
<sequence length="843" mass="92378">MASAHASPCRGLFVAVLLASVFTCGTDAKDTRAATYAARICVGPDVDCDNLRRTSLGVLSCTQARDRLDCLKKMRDGEAEFGYFEAEDVNLAALSFSGRFEAVVKLCNSSGERSEARVHAGSQRFEPQPEEPLPPGVQSPEVLPPPSTAPYPATKDMLLDVQSHIEMLAKKWTSACIPGMWSQDPTTDRQLKRLYSHLCSACPGQNCDGADTYAGSGALTCLFDRVADAAVVSDVDFRRARDVNPQVKDLYHFCRVGNGSVQPLGPTTVDDREPCDWGQRPPSVLLTPPCQKDSCQTLRDQWISGIIGHSESVAEILGLPASTKFEAMDTALSPARMIKNAGYKLDHSLIKNPVRFCVTNEAELAKCRDLQMAAQAYGVGANVGVDCVLDTNESHCYPDIYLGRADVIALDGGDVYQVRQDYGFDRLLSEVYNSGSDSTTSSYYAVAVVRAESNITYFSQLRGRKSCHTGIGKTSGWKMPVAMLLKERLIDPRHCNYINAVAEFFTGGSCAPGAKSSKYNPNGNYVESLCRLCRGGTDTHCVRGTSEPFYSYSGAFRCLVQGGGDVAFVKHTTVPDHTDGHSTASWTVGLRSDQFKLLCSTGDRAAVTEYKTCNLAMVPAHEVVVSGRMREPRKAQVRDVLLSVSKAFGSDAPGSKTFSLFGKYQGKPDLLFKDSAVGLKALTEDTTEERRNKEDYFKKLDELHSCEIRVCALEDEMEDCEAMVADMWAEGYRFVCASARDRLDCMRRVKLGQVDMSPLTGRYLGLDNFRVFAVMRDPAFAADEFRYKAVTVVRRSRVAKISDLRGTKSCHTGYGRTTGWRIPVALLKREGVISPPCDPTSLP</sequence>
<dbReference type="SMART" id="SM00094">
    <property type="entry name" value="TR_FER"/>
    <property type="match status" value="1"/>
</dbReference>
<evidence type="ECO:0000256" key="5">
    <source>
        <dbReference type="PIRSR" id="PIRSR002549-2"/>
    </source>
</evidence>
<dbReference type="SUPFAM" id="SSF53850">
    <property type="entry name" value="Periplasmic binding protein-like II"/>
    <property type="match status" value="3"/>
</dbReference>
<dbReference type="Pfam" id="PF00405">
    <property type="entry name" value="Transferrin"/>
    <property type="match status" value="2"/>
</dbReference>
<feature type="binding site" evidence="6">
    <location>
        <position position="552"/>
    </location>
    <ligand>
        <name>Fe(3+)</name>
        <dbReference type="ChEBI" id="CHEBI:29034"/>
        <label>1</label>
    </ligand>
</feature>
<evidence type="ECO:0000256" key="1">
    <source>
        <dbReference type="ARBA" id="ARBA00004613"/>
    </source>
</evidence>
<evidence type="ECO:0000256" key="4">
    <source>
        <dbReference type="ARBA" id="ARBA00023157"/>
    </source>
</evidence>
<keyword evidence="9" id="KW-0732">Signal</keyword>
<dbReference type="AlphaFoldDB" id="A0A423TE04"/>
<dbReference type="EMBL" id="QCYY01001855">
    <property type="protein sequence ID" value="ROT74699.1"/>
    <property type="molecule type" value="Genomic_DNA"/>
</dbReference>
<dbReference type="OrthoDB" id="5914301at2759"/>
<feature type="binding site" evidence="5">
    <location>
        <position position="469"/>
    </location>
    <ligand>
        <name>hydrogencarbonate</name>
        <dbReference type="ChEBI" id="CHEBI:17544"/>
        <label>1</label>
    </ligand>
</feature>
<dbReference type="Proteomes" id="UP000283509">
    <property type="component" value="Unassembled WGS sequence"/>
</dbReference>
<keyword evidence="6" id="KW-0479">Metal-binding</keyword>
<dbReference type="GO" id="GO:0005785">
    <property type="term" value="C:signal recognition particle receptor complex"/>
    <property type="evidence" value="ECO:0007669"/>
    <property type="project" value="TreeGrafter"/>
</dbReference>
<keyword evidence="6" id="KW-0408">Iron</keyword>
<feature type="disulfide bond" evidence="7">
    <location>
        <begin position="720"/>
        <end position="736"/>
    </location>
</feature>
<dbReference type="CDD" id="cd13529">
    <property type="entry name" value="PBP2_transferrin"/>
    <property type="match status" value="1"/>
</dbReference>
<gene>
    <name evidence="11" type="ORF">C7M84_006786</name>
</gene>
<evidence type="ECO:0000256" key="2">
    <source>
        <dbReference type="ARBA" id="ARBA00022525"/>
    </source>
</evidence>
<feature type="chain" id="PRO_5019206341" evidence="9">
    <location>
        <begin position="29"/>
        <end position="843"/>
    </location>
</feature>
<feature type="binding site" evidence="6">
    <location>
        <position position="411"/>
    </location>
    <ligand>
        <name>Fe(3+)</name>
        <dbReference type="ChEBI" id="CHEBI:29034"/>
        <label>1</label>
    </ligand>
</feature>
<keyword evidence="4 7" id="KW-1015">Disulfide bond</keyword>
<dbReference type="InterPro" id="IPR001156">
    <property type="entry name" value="Transferrin-like_dom"/>
</dbReference>
<feature type="disulfide bond" evidence="7">
    <location>
        <begin position="357"/>
        <end position="396"/>
    </location>
</feature>
<dbReference type="PANTHER" id="PTHR11485:SF57">
    <property type="entry name" value="TRANSFERRIN"/>
    <property type="match status" value="1"/>
</dbReference>
<comment type="caution">
    <text evidence="11">The sequence shown here is derived from an EMBL/GenBank/DDBJ whole genome shotgun (WGS) entry which is preliminary data.</text>
</comment>
<dbReference type="GO" id="GO:0045047">
    <property type="term" value="P:protein targeting to ER"/>
    <property type="evidence" value="ECO:0007669"/>
    <property type="project" value="TreeGrafter"/>
</dbReference>
<evidence type="ECO:0000256" key="6">
    <source>
        <dbReference type="PIRSR" id="PIRSR002549-3"/>
    </source>
</evidence>
<protein>
    <submittedName>
        <fullName evidence="11">Pacifastin heavy chain</fullName>
    </submittedName>
</protein>
<keyword evidence="12" id="KW-1185">Reference proteome</keyword>
<dbReference type="Gene3D" id="3.40.190.10">
    <property type="entry name" value="Periplasmic binding protein-like II"/>
    <property type="match status" value="6"/>
</dbReference>
<keyword evidence="2" id="KW-0964">Secreted</keyword>
<feature type="disulfide bond" evidence="7">
    <location>
        <begin position="530"/>
        <end position="541"/>
    </location>
</feature>
<feature type="compositionally biased region" description="Pro residues" evidence="8">
    <location>
        <begin position="130"/>
        <end position="148"/>
    </location>
</feature>
<evidence type="ECO:0000256" key="3">
    <source>
        <dbReference type="ARBA" id="ARBA00022737"/>
    </source>
</evidence>
<proteinExistence type="predicted"/>
<feature type="binding site" evidence="5">
    <location>
        <position position="473"/>
    </location>
    <ligand>
        <name>hydrogencarbonate</name>
        <dbReference type="ChEBI" id="CHEBI:17544"/>
        <label>1</label>
    </ligand>
</feature>
<feature type="disulfide bond" evidence="7">
    <location>
        <begin position="711"/>
        <end position="745"/>
    </location>
</feature>
<organism evidence="11 12">
    <name type="scientific">Penaeus vannamei</name>
    <name type="common">Whiteleg shrimp</name>
    <name type="synonym">Litopenaeus vannamei</name>
    <dbReference type="NCBI Taxonomy" id="6689"/>
    <lineage>
        <taxon>Eukaryota</taxon>
        <taxon>Metazoa</taxon>
        <taxon>Ecdysozoa</taxon>
        <taxon>Arthropoda</taxon>
        <taxon>Crustacea</taxon>
        <taxon>Multicrustacea</taxon>
        <taxon>Malacostraca</taxon>
        <taxon>Eumalacostraca</taxon>
        <taxon>Eucarida</taxon>
        <taxon>Decapoda</taxon>
        <taxon>Dendrobranchiata</taxon>
        <taxon>Penaeoidea</taxon>
        <taxon>Penaeidae</taxon>
        <taxon>Penaeus</taxon>
    </lineage>
</organism>
<dbReference type="PIRSF" id="PIRSF002549">
    <property type="entry name" value="Transferrin"/>
    <property type="match status" value="1"/>
</dbReference>
<dbReference type="GO" id="GO:0005615">
    <property type="term" value="C:extracellular space"/>
    <property type="evidence" value="ECO:0007669"/>
    <property type="project" value="InterPro"/>
</dbReference>
<dbReference type="InterPro" id="IPR016357">
    <property type="entry name" value="Transferrin"/>
</dbReference>
<feature type="disulfide bond" evidence="7">
    <location>
        <begin position="599"/>
        <end position="613"/>
    </location>
</feature>
<keyword evidence="3" id="KW-0677">Repeat</keyword>
<evidence type="ECO:0000256" key="9">
    <source>
        <dbReference type="SAM" id="SignalP"/>
    </source>
</evidence>
<dbReference type="GO" id="GO:0046872">
    <property type="term" value="F:metal ion binding"/>
    <property type="evidence" value="ECO:0007669"/>
    <property type="project" value="UniProtKB-KW"/>
</dbReference>